<protein>
    <submittedName>
        <fullName evidence="4">Polysaccharide biosynthesis protein</fullName>
    </submittedName>
</protein>
<reference evidence="4 5" key="1">
    <citation type="submission" date="2018-05" db="EMBL/GenBank/DDBJ databases">
        <title>Rhodohalobacter halophilus gen. nov., sp. nov., a moderately halophilic member of the family Balneolaceae.</title>
        <authorList>
            <person name="Liu Z.-W."/>
        </authorList>
    </citation>
    <scope>NUCLEOTIDE SEQUENCE [LARGE SCALE GENOMIC DNA]</scope>
    <source>
        <strain evidence="4 5">8A47</strain>
    </source>
</reference>
<dbReference type="CDD" id="cd05237">
    <property type="entry name" value="UDP_invert_4-6DH_SDR_e"/>
    <property type="match status" value="1"/>
</dbReference>
<gene>
    <name evidence="4" type="ORF">DDZ15_01840</name>
</gene>
<feature type="transmembrane region" description="Helical" evidence="2">
    <location>
        <begin position="20"/>
        <end position="41"/>
    </location>
</feature>
<proteinExistence type="inferred from homology"/>
<dbReference type="Gene3D" id="3.40.50.720">
    <property type="entry name" value="NAD(P)-binding Rossmann-like Domain"/>
    <property type="match status" value="2"/>
</dbReference>
<dbReference type="SUPFAM" id="SSF51735">
    <property type="entry name" value="NAD(P)-binding Rossmann-fold domains"/>
    <property type="match status" value="1"/>
</dbReference>
<evidence type="ECO:0000313" key="5">
    <source>
        <dbReference type="Proteomes" id="UP000245533"/>
    </source>
</evidence>
<dbReference type="PANTHER" id="PTHR43318">
    <property type="entry name" value="UDP-N-ACETYLGLUCOSAMINE 4,6-DEHYDRATASE"/>
    <property type="match status" value="1"/>
</dbReference>
<keyword evidence="5" id="KW-1185">Reference proteome</keyword>
<feature type="transmembrane region" description="Helical" evidence="2">
    <location>
        <begin position="86"/>
        <end position="108"/>
    </location>
</feature>
<comment type="similarity">
    <text evidence="1">Belongs to the polysaccharide synthase family.</text>
</comment>
<name>A0A316TTM3_9BACT</name>
<dbReference type="PANTHER" id="PTHR43318:SF1">
    <property type="entry name" value="POLYSACCHARIDE BIOSYNTHESIS PROTEIN EPSC-RELATED"/>
    <property type="match status" value="1"/>
</dbReference>
<dbReference type="AlphaFoldDB" id="A0A316TTM3"/>
<dbReference type="Pfam" id="PF02719">
    <property type="entry name" value="Polysacc_synt_2"/>
    <property type="match status" value="1"/>
</dbReference>
<dbReference type="InterPro" id="IPR003869">
    <property type="entry name" value="Polysac_CapD-like"/>
</dbReference>
<dbReference type="InterPro" id="IPR051203">
    <property type="entry name" value="Polysaccharide_Synthase-Rel"/>
</dbReference>
<keyword evidence="2" id="KW-0472">Membrane</keyword>
<comment type="caution">
    <text evidence="4">The sequence shown here is derived from an EMBL/GenBank/DDBJ whole genome shotgun (WGS) entry which is preliminary data.</text>
</comment>
<keyword evidence="2" id="KW-1133">Transmembrane helix</keyword>
<evidence type="ECO:0000256" key="1">
    <source>
        <dbReference type="ARBA" id="ARBA00007430"/>
    </source>
</evidence>
<accession>A0A316TTM3</accession>
<dbReference type="EMBL" id="QGGB01000002">
    <property type="protein sequence ID" value="PWN07780.1"/>
    <property type="molecule type" value="Genomic_DNA"/>
</dbReference>
<sequence>MSTEMYDVRSKYINKFTRGLIFMAGDAVALLLATVFAFIILAPFSGGERAFPVGYSLLFAGSVLAGLMIFRMYLVTWRYVSLREMVRIVNGVGVGAILAVLTGNLIWNISNFEFAFTALAALIAIQFIGGFRISKRVLMELLIQSPRKQMKHTIIYGAESEGDQILRDILRNKQMKLSVHGVFDDRAIPGLFLHETRILGGMQTMYDYLRNQPVEALIVAYPEMPKKDLKAMIDHVKSIRPGIEIKILPSFHSLSDDPVGVHHIRDISIEDILGREPVSLDMDMISESITDKTVMVTGAGGSIGSELVRQCAKLKPATLIALDVDETELFHVENELRKIGTEIVPCVASVTDYRKMDLIMGSVQPDVIFHAAAYKHVPMMESFPEEAIKVNVGGTQTLAELACRHLVKKFVMVSTDKAVNPTNVMGATKRAAEEVCMSYNDTCLTKFISVRFGNVLGSRGSVVPIFMEQIKNGGPVSVTDPKMKRYFMTIPEAVLLVMQAGSMGDGGEVFVLDMGEPVKITDMARDLIRLHGLEPDKDIQIVYSGLRPGEKLFEELLNAEEGVSDTQHREIFKAVCSRNMSKEELNYYIADIFNMIDAGQTELLREGLKKIVPTYSYKSELNGMGLTNKSQQEAM</sequence>
<keyword evidence="2" id="KW-0812">Transmembrane</keyword>
<dbReference type="Proteomes" id="UP000245533">
    <property type="component" value="Unassembled WGS sequence"/>
</dbReference>
<organism evidence="4 5">
    <name type="scientific">Rhodohalobacter mucosus</name>
    <dbReference type="NCBI Taxonomy" id="2079485"/>
    <lineage>
        <taxon>Bacteria</taxon>
        <taxon>Pseudomonadati</taxon>
        <taxon>Balneolota</taxon>
        <taxon>Balneolia</taxon>
        <taxon>Balneolales</taxon>
        <taxon>Balneolaceae</taxon>
        <taxon>Rhodohalobacter</taxon>
    </lineage>
</organism>
<evidence type="ECO:0000259" key="3">
    <source>
        <dbReference type="Pfam" id="PF02719"/>
    </source>
</evidence>
<feature type="transmembrane region" description="Helical" evidence="2">
    <location>
        <begin position="53"/>
        <end position="74"/>
    </location>
</feature>
<evidence type="ECO:0000256" key="2">
    <source>
        <dbReference type="SAM" id="Phobius"/>
    </source>
</evidence>
<dbReference type="InterPro" id="IPR036291">
    <property type="entry name" value="NAD(P)-bd_dom_sf"/>
</dbReference>
<evidence type="ECO:0000313" key="4">
    <source>
        <dbReference type="EMBL" id="PWN07780.1"/>
    </source>
</evidence>
<dbReference type="Pfam" id="PF13727">
    <property type="entry name" value="CoA_binding_3"/>
    <property type="match status" value="1"/>
</dbReference>
<feature type="domain" description="Polysaccharide biosynthesis protein CapD-like" evidence="3">
    <location>
        <begin position="294"/>
        <end position="574"/>
    </location>
</feature>